<keyword evidence="4" id="KW-1185">Reference proteome</keyword>
<dbReference type="RefSeq" id="WP_012936757.1">
    <property type="nucleotide sequence ID" value="NC_013739.1"/>
</dbReference>
<feature type="domain" description="D-glucuronyl C5-epimerase C-terminal" evidence="2">
    <location>
        <begin position="288"/>
        <end position="463"/>
    </location>
</feature>
<protein>
    <submittedName>
        <fullName evidence="3">D-glucuronyl C5-epimerase domain protein</fullName>
    </submittedName>
</protein>
<dbReference type="PANTHER" id="PTHR13174">
    <property type="entry name" value="D-GLUCURONYL C5-EPIMERASE"/>
    <property type="match status" value="1"/>
</dbReference>
<dbReference type="SUPFAM" id="SSF48208">
    <property type="entry name" value="Six-hairpin glycosidases"/>
    <property type="match status" value="1"/>
</dbReference>
<sequence>MIFATVGTHQDGFPRMLKALEALPLDGGEELVVQHGHGAPPANATRAEAFLPFPAMAELFATARVVVTHAGVGSILLATRAGHTPIVVPRLARNGEHVDDHQVELARALERDGRVVVCWDEAQLPQLVASVPPRSTAATPQERPLAVAVGAALRGDDGAGGSSSTTSPSRLAELRERGSELVHGSLGAYLGRGTHFSDQAPGRHVDPDGLGGYHCDFAHKVAPDEYGNGSWIDEVLAGREFESPMMVAQGALGFWERHLDGEPEAGARFTAMADWLVRYGEERDGGIVWRHDFPTEKYGLAAGWISGMTQGEAISVLLRAHLLTGDELYRRAARQAFAPFTVDVRDGGVVRELDGALVIEEYPTETPTAVLNGWIFGLLGLHELRLALPDDEAVAAVFARSRDGLLTLLPRYDAGWWSRYSLRDHGRPDLAKPFYQRLAVVLLDALDRVDPDPRLGQTARRWEAQITPAAMARIAADKVTFRVYRALRP</sequence>
<evidence type="ECO:0000313" key="4">
    <source>
        <dbReference type="Proteomes" id="UP000008229"/>
    </source>
</evidence>
<evidence type="ECO:0000259" key="2">
    <source>
        <dbReference type="Pfam" id="PF06662"/>
    </source>
</evidence>
<dbReference type="SUPFAM" id="SSF53756">
    <property type="entry name" value="UDP-Glycosyltransferase/glycogen phosphorylase"/>
    <property type="match status" value="1"/>
</dbReference>
<reference evidence="3 4" key="1">
    <citation type="journal article" date="2010" name="Stand. Genomic Sci.">
        <title>Complete genome sequence of Conexibacter woesei type strain (ID131577).</title>
        <authorList>
            <person name="Pukall R."/>
            <person name="Lapidus A."/>
            <person name="Glavina Del Rio T."/>
            <person name="Copeland A."/>
            <person name="Tice H."/>
            <person name="Cheng J.-F."/>
            <person name="Lucas S."/>
            <person name="Chen F."/>
            <person name="Nolan M."/>
            <person name="Bruce D."/>
            <person name="Goodwin L."/>
            <person name="Pitluck S."/>
            <person name="Mavromatis K."/>
            <person name="Ivanova N."/>
            <person name="Ovchinnikova G."/>
            <person name="Pati A."/>
            <person name="Chen A."/>
            <person name="Palaniappan K."/>
            <person name="Land M."/>
            <person name="Hauser L."/>
            <person name="Chang Y.-J."/>
            <person name="Jeffries C.D."/>
            <person name="Chain P."/>
            <person name="Meincke L."/>
            <person name="Sims D."/>
            <person name="Brettin T."/>
            <person name="Detter J.C."/>
            <person name="Rohde M."/>
            <person name="Goeker M."/>
            <person name="Bristow J."/>
            <person name="Eisen J.A."/>
            <person name="Markowitz V."/>
            <person name="Kyrpides N.C."/>
            <person name="Klenk H.-P."/>
            <person name="Hugenholtz P."/>
        </authorList>
    </citation>
    <scope>NUCLEOTIDE SEQUENCE [LARGE SCALE GENOMIC DNA]</scope>
    <source>
        <strain evidence="4">DSM 14684 / CIP 108061 / JCM 11494 / NBRC 100937 / ID131577</strain>
    </source>
</reference>
<gene>
    <name evidence="3" type="ordered locus">Cwoe_5300</name>
</gene>
<dbReference type="AlphaFoldDB" id="D3FFB3"/>
<dbReference type="eggNOG" id="COG5017">
    <property type="taxonomic scope" value="Bacteria"/>
</dbReference>
<feature type="domain" description="Glycosyl transferase family 28 C-terminal" evidence="1">
    <location>
        <begin position="18"/>
        <end position="124"/>
    </location>
</feature>
<dbReference type="Pfam" id="PF06662">
    <property type="entry name" value="C5-epim_C"/>
    <property type="match status" value="1"/>
</dbReference>
<evidence type="ECO:0000313" key="3">
    <source>
        <dbReference type="EMBL" id="ADB53706.1"/>
    </source>
</evidence>
<dbReference type="EMBL" id="CP001854">
    <property type="protein sequence ID" value="ADB53706.1"/>
    <property type="molecule type" value="Genomic_DNA"/>
</dbReference>
<reference evidence="4" key="2">
    <citation type="submission" date="2010-01" db="EMBL/GenBank/DDBJ databases">
        <title>The complete genome of Conexibacter woesei DSM 14684.</title>
        <authorList>
            <consortium name="US DOE Joint Genome Institute (JGI-PGF)"/>
            <person name="Lucas S."/>
            <person name="Copeland A."/>
            <person name="Lapidus A."/>
            <person name="Glavina del Rio T."/>
            <person name="Dalin E."/>
            <person name="Tice H."/>
            <person name="Bruce D."/>
            <person name="Goodwin L."/>
            <person name="Pitluck S."/>
            <person name="Kyrpides N."/>
            <person name="Mavromatis K."/>
            <person name="Ivanova N."/>
            <person name="Mikhailova N."/>
            <person name="Chertkov O."/>
            <person name="Brettin T."/>
            <person name="Detter J.C."/>
            <person name="Han C."/>
            <person name="Larimer F."/>
            <person name="Land M."/>
            <person name="Hauser L."/>
            <person name="Markowitz V."/>
            <person name="Cheng J.-F."/>
            <person name="Hugenholtz P."/>
            <person name="Woyke T."/>
            <person name="Wu D."/>
            <person name="Pukall R."/>
            <person name="Steenblock K."/>
            <person name="Schneider S."/>
            <person name="Klenk H.-P."/>
            <person name="Eisen J.A."/>
        </authorList>
    </citation>
    <scope>NUCLEOTIDE SEQUENCE [LARGE SCALE GENOMIC DNA]</scope>
    <source>
        <strain evidence="4">DSM 14684 / CIP 108061 / JCM 11494 / NBRC 100937 / ID131577</strain>
    </source>
</reference>
<dbReference type="Pfam" id="PF04101">
    <property type="entry name" value="Glyco_tran_28_C"/>
    <property type="match status" value="1"/>
</dbReference>
<dbReference type="KEGG" id="cwo:Cwoe_5300"/>
<dbReference type="GO" id="GO:0016758">
    <property type="term" value="F:hexosyltransferase activity"/>
    <property type="evidence" value="ECO:0007669"/>
    <property type="project" value="InterPro"/>
</dbReference>
<dbReference type="Proteomes" id="UP000008229">
    <property type="component" value="Chromosome"/>
</dbReference>
<dbReference type="GO" id="GO:0005975">
    <property type="term" value="P:carbohydrate metabolic process"/>
    <property type="evidence" value="ECO:0007669"/>
    <property type="project" value="InterPro"/>
</dbReference>
<dbReference type="CAZy" id="GT1">
    <property type="family name" value="Glycosyltransferase Family 1"/>
</dbReference>
<dbReference type="Gene3D" id="3.40.50.2000">
    <property type="entry name" value="Glycogen Phosphorylase B"/>
    <property type="match status" value="1"/>
</dbReference>
<accession>D3FFB3</accession>
<dbReference type="HOGENOM" id="CLU_557492_0_0_11"/>
<proteinExistence type="predicted"/>
<dbReference type="GO" id="GO:0015012">
    <property type="term" value="P:heparan sulfate proteoglycan biosynthetic process"/>
    <property type="evidence" value="ECO:0007669"/>
    <property type="project" value="InterPro"/>
</dbReference>
<dbReference type="InterPro" id="IPR007235">
    <property type="entry name" value="Glyco_trans_28_C"/>
</dbReference>
<dbReference type="InterPro" id="IPR010598">
    <property type="entry name" value="C5-epim_C"/>
</dbReference>
<dbReference type="OrthoDB" id="555447at2"/>
<dbReference type="InterPro" id="IPR039721">
    <property type="entry name" value="C5-epimerase"/>
</dbReference>
<name>D3FFB3_CONWI</name>
<dbReference type="InterPro" id="IPR008928">
    <property type="entry name" value="6-hairpin_glycosidase_sf"/>
</dbReference>
<evidence type="ECO:0000259" key="1">
    <source>
        <dbReference type="Pfam" id="PF04101"/>
    </source>
</evidence>
<dbReference type="GO" id="GO:0047464">
    <property type="term" value="F:heparosan-N-sulfate-glucuronate 5-epimerase activity"/>
    <property type="evidence" value="ECO:0007669"/>
    <property type="project" value="InterPro"/>
</dbReference>
<dbReference type="PANTHER" id="PTHR13174:SF3">
    <property type="entry name" value="D-GLUCURONYL C5-EPIMERASE"/>
    <property type="match status" value="1"/>
</dbReference>
<dbReference type="STRING" id="469383.Cwoe_5300"/>
<organism evidence="3 4">
    <name type="scientific">Conexibacter woesei (strain DSM 14684 / CCUG 47730 / CIP 108061 / JCM 11494 / NBRC 100937 / ID131577)</name>
    <dbReference type="NCBI Taxonomy" id="469383"/>
    <lineage>
        <taxon>Bacteria</taxon>
        <taxon>Bacillati</taxon>
        <taxon>Actinomycetota</taxon>
        <taxon>Thermoleophilia</taxon>
        <taxon>Solirubrobacterales</taxon>
        <taxon>Conexibacteraceae</taxon>
        <taxon>Conexibacter</taxon>
    </lineage>
</organism>